<dbReference type="EMBL" id="BARU01025474">
    <property type="protein sequence ID" value="GAH66871.1"/>
    <property type="molecule type" value="Genomic_DNA"/>
</dbReference>
<dbReference type="AlphaFoldDB" id="X1H9I9"/>
<protein>
    <submittedName>
        <fullName evidence="1">Uncharacterized protein</fullName>
    </submittedName>
</protein>
<accession>X1H9I9</accession>
<evidence type="ECO:0000313" key="1">
    <source>
        <dbReference type="EMBL" id="GAH66871.1"/>
    </source>
</evidence>
<proteinExistence type="predicted"/>
<name>X1H9I9_9ZZZZ</name>
<reference evidence="1" key="1">
    <citation type="journal article" date="2014" name="Front. Microbiol.">
        <title>High frequency of phylogenetically diverse reductive dehalogenase-homologous genes in deep subseafloor sedimentary metagenomes.</title>
        <authorList>
            <person name="Kawai M."/>
            <person name="Futagami T."/>
            <person name="Toyoda A."/>
            <person name="Takaki Y."/>
            <person name="Nishi S."/>
            <person name="Hori S."/>
            <person name="Arai W."/>
            <person name="Tsubouchi T."/>
            <person name="Morono Y."/>
            <person name="Uchiyama I."/>
            <person name="Ito T."/>
            <person name="Fujiyama A."/>
            <person name="Inagaki F."/>
            <person name="Takami H."/>
        </authorList>
    </citation>
    <scope>NUCLEOTIDE SEQUENCE</scope>
    <source>
        <strain evidence="1">Expedition CK06-06</strain>
    </source>
</reference>
<comment type="caution">
    <text evidence="1">The sequence shown here is derived from an EMBL/GenBank/DDBJ whole genome shotgun (WGS) entry which is preliminary data.</text>
</comment>
<gene>
    <name evidence="1" type="ORF">S03H2_41041</name>
</gene>
<organism evidence="1">
    <name type="scientific">marine sediment metagenome</name>
    <dbReference type="NCBI Taxonomy" id="412755"/>
    <lineage>
        <taxon>unclassified sequences</taxon>
        <taxon>metagenomes</taxon>
        <taxon>ecological metagenomes</taxon>
    </lineage>
</organism>
<sequence>MPIGLILMRWDPKISTEIISKYPEDVIITEETLMQIYAAHEYTAEPGMISLMVGHLNIASYYTGG</sequence>
<feature type="non-terminal residue" evidence="1">
    <location>
        <position position="65"/>
    </location>
</feature>